<protein>
    <submittedName>
        <fullName evidence="1">Uncharacterized protein</fullName>
    </submittedName>
</protein>
<evidence type="ECO:0000313" key="1">
    <source>
        <dbReference type="EMBL" id="PWN54479.1"/>
    </source>
</evidence>
<organism evidence="1 2">
    <name type="scientific">Violaceomyces palustris</name>
    <dbReference type="NCBI Taxonomy" id="1673888"/>
    <lineage>
        <taxon>Eukaryota</taxon>
        <taxon>Fungi</taxon>
        <taxon>Dikarya</taxon>
        <taxon>Basidiomycota</taxon>
        <taxon>Ustilaginomycotina</taxon>
        <taxon>Ustilaginomycetes</taxon>
        <taxon>Violaceomycetales</taxon>
        <taxon>Violaceomycetaceae</taxon>
        <taxon>Violaceomyces</taxon>
    </lineage>
</organism>
<proteinExistence type="predicted"/>
<dbReference type="EMBL" id="KZ819683">
    <property type="protein sequence ID" value="PWN54479.1"/>
    <property type="molecule type" value="Genomic_DNA"/>
</dbReference>
<dbReference type="Proteomes" id="UP000245626">
    <property type="component" value="Unassembled WGS sequence"/>
</dbReference>
<evidence type="ECO:0000313" key="2">
    <source>
        <dbReference type="Proteomes" id="UP000245626"/>
    </source>
</evidence>
<sequence length="181" mass="19810">MGGKGTQCVDCDVDQPNQSIVSQDSPGLVGDATDLGDGAKSRSEEDPLDASTFSPPIPREAIKYLEVPSIVIEFCDRCRWQHRATWVQTELFLTFPSAHDPSLAPSKASGGASIKSITLIPRTSPDTGGRFRVWLLDSSEVAIHLLWDRKIKGGFPELKELKQLIRDKIAPTQSLGHSDKK</sequence>
<accession>A0ACD0P8T7</accession>
<name>A0ACD0P8T7_9BASI</name>
<reference evidence="1 2" key="1">
    <citation type="journal article" date="2018" name="Mol. Biol. Evol.">
        <title>Broad Genomic Sampling Reveals a Smut Pathogenic Ancestry of the Fungal Clade Ustilaginomycotina.</title>
        <authorList>
            <person name="Kijpornyongpan T."/>
            <person name="Mondo S.J."/>
            <person name="Barry K."/>
            <person name="Sandor L."/>
            <person name="Lee J."/>
            <person name="Lipzen A."/>
            <person name="Pangilinan J."/>
            <person name="LaButti K."/>
            <person name="Hainaut M."/>
            <person name="Henrissat B."/>
            <person name="Grigoriev I.V."/>
            <person name="Spatafora J.W."/>
            <person name="Aime M.C."/>
        </authorList>
    </citation>
    <scope>NUCLEOTIDE SEQUENCE [LARGE SCALE GENOMIC DNA]</scope>
    <source>
        <strain evidence="1 2">SA 807</strain>
    </source>
</reference>
<keyword evidence="2" id="KW-1185">Reference proteome</keyword>
<gene>
    <name evidence="1" type="ORF">IE53DRAFT_336946</name>
</gene>